<proteinExistence type="predicted"/>
<evidence type="ECO:0000313" key="3">
    <source>
        <dbReference type="Ensembl" id="ENSGAGP00000032198.1"/>
    </source>
</evidence>
<keyword evidence="2" id="KW-0812">Transmembrane</keyword>
<feature type="compositionally biased region" description="Low complexity" evidence="1">
    <location>
        <begin position="98"/>
        <end position="119"/>
    </location>
</feature>
<name>A0A452IWC1_9SAUR</name>
<evidence type="ECO:0000256" key="2">
    <source>
        <dbReference type="SAM" id="Phobius"/>
    </source>
</evidence>
<dbReference type="AlphaFoldDB" id="A0A452IWC1"/>
<sequence length="138" mass="14578">MGHSLPIPYFIALDTVIYYLIALASLSDLQAKAVRPLPGREPRADPTRAPPRANTMFCLHPAAPGPARMRLGCRGHGRTPETPHGPLQGRAGLRCAARRSPLARAARGAPGRSAPGSPSEPQRRSCPSAHPAPHAPPV</sequence>
<keyword evidence="4" id="KW-1185">Reference proteome</keyword>
<keyword evidence="2" id="KW-1133">Transmembrane helix</keyword>
<reference evidence="3" key="3">
    <citation type="submission" date="2025-09" db="UniProtKB">
        <authorList>
            <consortium name="Ensembl"/>
        </authorList>
    </citation>
    <scope>IDENTIFICATION</scope>
</reference>
<dbReference type="Ensembl" id="ENSGAGT00000036502.1">
    <property type="protein sequence ID" value="ENSGAGP00000032198.1"/>
    <property type="gene ID" value="ENSGAGG00000023047.1"/>
</dbReference>
<feature type="transmembrane region" description="Helical" evidence="2">
    <location>
        <begin position="6"/>
        <end position="26"/>
    </location>
</feature>
<reference evidence="3" key="2">
    <citation type="submission" date="2025-08" db="UniProtKB">
        <authorList>
            <consortium name="Ensembl"/>
        </authorList>
    </citation>
    <scope>IDENTIFICATION</scope>
</reference>
<reference evidence="4" key="1">
    <citation type="journal article" date="2017" name="PLoS ONE">
        <title>The Agassiz's desert tortoise genome provides a resource for the conservation of a threatened species.</title>
        <authorList>
            <person name="Tollis M."/>
            <person name="DeNardo D.F."/>
            <person name="Cornelius J.A."/>
            <person name="Dolby G.A."/>
            <person name="Edwards T."/>
            <person name="Henen B.T."/>
            <person name="Karl A.E."/>
            <person name="Murphy R.W."/>
            <person name="Kusumi K."/>
        </authorList>
    </citation>
    <scope>NUCLEOTIDE SEQUENCE [LARGE SCALE GENOMIC DNA]</scope>
</reference>
<protein>
    <submittedName>
        <fullName evidence="3">Uncharacterized protein</fullName>
    </submittedName>
</protein>
<feature type="region of interest" description="Disordered" evidence="1">
    <location>
        <begin position="37"/>
        <end position="138"/>
    </location>
</feature>
<evidence type="ECO:0000256" key="1">
    <source>
        <dbReference type="SAM" id="MobiDB-lite"/>
    </source>
</evidence>
<accession>A0A452IWC1</accession>
<dbReference type="Proteomes" id="UP000291020">
    <property type="component" value="Unassembled WGS sequence"/>
</dbReference>
<evidence type="ECO:0000313" key="4">
    <source>
        <dbReference type="Proteomes" id="UP000291020"/>
    </source>
</evidence>
<keyword evidence="2" id="KW-0472">Membrane</keyword>
<organism evidence="3 4">
    <name type="scientific">Gopherus agassizii</name>
    <name type="common">Agassiz's desert tortoise</name>
    <dbReference type="NCBI Taxonomy" id="38772"/>
    <lineage>
        <taxon>Eukaryota</taxon>
        <taxon>Metazoa</taxon>
        <taxon>Chordata</taxon>
        <taxon>Craniata</taxon>
        <taxon>Vertebrata</taxon>
        <taxon>Euteleostomi</taxon>
        <taxon>Archelosauria</taxon>
        <taxon>Testudinata</taxon>
        <taxon>Testudines</taxon>
        <taxon>Cryptodira</taxon>
        <taxon>Durocryptodira</taxon>
        <taxon>Testudinoidea</taxon>
        <taxon>Testudinidae</taxon>
        <taxon>Gopherus</taxon>
    </lineage>
</organism>